<evidence type="ECO:0000313" key="10">
    <source>
        <dbReference type="EMBL" id="PFH35511.1"/>
    </source>
</evidence>
<dbReference type="FunFam" id="1.25.10.10:FF:000039">
    <property type="entry name" value="Splicing factor 3B subunit 1"/>
    <property type="match status" value="1"/>
</dbReference>
<evidence type="ECO:0000256" key="8">
    <source>
        <dbReference type="SAM" id="MobiDB-lite"/>
    </source>
</evidence>
<feature type="region of interest" description="Disordered" evidence="8">
    <location>
        <begin position="1"/>
        <end position="21"/>
    </location>
</feature>
<dbReference type="SUPFAM" id="SSF48371">
    <property type="entry name" value="ARM repeat"/>
    <property type="match status" value="1"/>
</dbReference>
<dbReference type="GO" id="GO:0005681">
    <property type="term" value="C:spliceosomal complex"/>
    <property type="evidence" value="ECO:0007669"/>
    <property type="project" value="UniProtKB-KW"/>
</dbReference>
<evidence type="ECO:0000256" key="6">
    <source>
        <dbReference type="ARBA" id="ARBA00023187"/>
    </source>
</evidence>
<protein>
    <submittedName>
        <fullName evidence="10">Putative U2 small nuclear ribonucleoprotein family protein</fullName>
    </submittedName>
</protein>
<proteinExistence type="inferred from homology"/>
<evidence type="ECO:0000313" key="11">
    <source>
        <dbReference type="Proteomes" id="UP000224006"/>
    </source>
</evidence>
<dbReference type="InterPro" id="IPR011989">
    <property type="entry name" value="ARM-like"/>
</dbReference>
<evidence type="ECO:0000256" key="1">
    <source>
        <dbReference type="ARBA" id="ARBA00004123"/>
    </source>
</evidence>
<dbReference type="InterPro" id="IPR034085">
    <property type="entry name" value="TOG"/>
</dbReference>
<evidence type="ECO:0000256" key="7">
    <source>
        <dbReference type="ARBA" id="ARBA00023242"/>
    </source>
</evidence>
<dbReference type="SMART" id="SM01349">
    <property type="entry name" value="TOG"/>
    <property type="match status" value="1"/>
</dbReference>
<dbReference type="VEuPathDB" id="ToxoDB:BESB_051620"/>
<evidence type="ECO:0000256" key="5">
    <source>
        <dbReference type="ARBA" id="ARBA00022737"/>
    </source>
</evidence>
<feature type="compositionally biased region" description="Low complexity" evidence="8">
    <location>
        <begin position="65"/>
        <end position="78"/>
    </location>
</feature>
<feature type="domain" description="TOG" evidence="9">
    <location>
        <begin position="985"/>
        <end position="1233"/>
    </location>
</feature>
<organism evidence="10 11">
    <name type="scientific">Besnoitia besnoiti</name>
    <name type="common">Apicomplexan protozoan</name>
    <dbReference type="NCBI Taxonomy" id="94643"/>
    <lineage>
        <taxon>Eukaryota</taxon>
        <taxon>Sar</taxon>
        <taxon>Alveolata</taxon>
        <taxon>Apicomplexa</taxon>
        <taxon>Conoidasida</taxon>
        <taxon>Coccidia</taxon>
        <taxon>Eucoccidiorida</taxon>
        <taxon>Eimeriorina</taxon>
        <taxon>Sarcocystidae</taxon>
        <taxon>Besnoitia</taxon>
    </lineage>
</organism>
<dbReference type="STRING" id="94643.A0A2A9MGW6"/>
<keyword evidence="3" id="KW-0507">mRNA processing</keyword>
<feature type="region of interest" description="Disordered" evidence="8">
    <location>
        <begin position="196"/>
        <end position="243"/>
    </location>
</feature>
<dbReference type="FunFam" id="1.25.10.10:FF:000069">
    <property type="entry name" value="Splicing factor 3B subunit 1"/>
    <property type="match status" value="1"/>
</dbReference>
<keyword evidence="7" id="KW-0539">Nucleus</keyword>
<dbReference type="EMBL" id="NWUJ01000004">
    <property type="protein sequence ID" value="PFH35511.1"/>
    <property type="molecule type" value="Genomic_DNA"/>
</dbReference>
<keyword evidence="11" id="KW-1185">Reference proteome</keyword>
<dbReference type="InterPro" id="IPR054573">
    <property type="entry name" value="PP2A/SF3B1-like_HEAT"/>
</dbReference>
<dbReference type="Proteomes" id="UP000224006">
    <property type="component" value="Chromosome IV"/>
</dbReference>
<dbReference type="OrthoDB" id="438939at2759"/>
<name>A0A2A9MGW6_BESBE</name>
<dbReference type="Pfam" id="PF08920">
    <property type="entry name" value="SF3b1"/>
    <property type="match status" value="1"/>
</dbReference>
<keyword evidence="4" id="KW-0747">Spliceosome</keyword>
<dbReference type="PANTHER" id="PTHR12097">
    <property type="entry name" value="SPLICING FACTOR 3B, SUBUNIT 1-RELATED"/>
    <property type="match status" value="1"/>
</dbReference>
<comment type="similarity">
    <text evidence="2">Belongs to the SF3B1 family.</text>
</comment>
<sequence length="1420" mass="153752">MENHGSGSGRSNSRHDASSVAATDSAGVAFDAHLYGETPAAHYVTEIDAETPLVAHDGGAGGSSSGLSGSRPSRGGQRSTEDGARIAERERMLMIQEGDGPGGSEGIGGVDKSIAAREDFYRRQRYQRALSPERADPFLDGELGANSRGGDSARTYADVMLEQQLDREKQAAVRQIRKMQEEAELQRQLHQQQQQLGAAAAEVVPEKKRRRWDGGAEGTGDGLTEAERQELARAKATSGAKGEEGAAAAAAALVSRWDTPLQAGGQTPSAWGETPLVAGGESGAGAARAGAAGAAPGKKKSRWDATPTVGGTGQETPTPGHWGATPAVNTAGTPMMSGSGGLTPLMARGGSGTPLVPGAGTPIHGGGSGNATPMLAPGSQTPIMGRKRSRWDATPVLGAGSDADMAAAAAAGLTPGATPMTGGAGMTPGKDGSTPMTSQMTPGITPLAVTGMAGATPLTPGTPLSTAEQLLQLRIQQEQDERTRYMTDEELDRLLPKEGYEIVTPPADYNPPPSSAAAAAARARHQAIGMTPGVAATPTPIGVTPLYTMPEEGSVPSGMEGLMTMGTGIGGQLTAEGGGVTMKAEDYQFFAKLFEDKDEEEMTQEEVKERKIQLLLLKIKNGTPPLRRTALRTLTEKAKEFGAAALFNQILPLMMQSTLEDQERHLLVKVIDRVLYRLDDAVRPYVHKILVVIEPLLIDEDYYARIEGREIISNLAKAAGLATMIATMRPDIDHPDEYVRNTTARAFAVVASALGIPSLILFLKAVCQSKKSWQARHTGIKIIQQMSILMGCGVLPHLKQLVEIIQHGLDDQVLKVKTVTALALAALAESAAPYGIEAFDSVLRPLWKGMGEMRGKGLAAYLKAIGSIIPLMDAYHASYYTREVMVMLVREFETNDEEMKKIVLRVVRQCVATEGVESEYIRTDIVPPFFVKVWLVRNALDRRTAKLLIETVVEIANKAGGAHIIQQIVEDLKDPSEPFRKVTLEALEQIIVNNGVLDVDNRLEEQLIDGLLYAFQEQTSEDTTALLNGFSTIVNALGTRIKPYLPQICGVIRWRLNTPSAKLRQQAADLIARIAVVMQKCGEEQMLGHLGLFLYEYLGEEYPEVLGSILGALKAIVNVIGMNKMTPPIKDLLPRLTPILKNRHEKVQENVIDLVGRIADRGGDLVSPKEWDRICFDLLDMLKASKKAIRRATVNTFGYIARTIGPQDVLATLLNNLKVQERQLRLCTTIAIAIVAETCLPYSVLPALMNEYRVQELNVQNGVLKTLSFMFEYIGEMAKDYIYTVVPLLEDALMDRDLVHRQTAAWATKHLALGVHGLSCEDALLHLMNYVWPNIFEKSPHLVQAFFDAVDGMRVSLGAGIVFRYVLLGLFHPAKKVREVYWRVYNNLYIGHQDAMVAFYPPIPNDEKGCYARDELLYVI</sequence>
<comment type="subcellular location">
    <subcellularLocation>
        <location evidence="1">Nucleus</location>
    </subcellularLocation>
</comment>
<keyword evidence="5" id="KW-0677">Repeat</keyword>
<comment type="caution">
    <text evidence="10">The sequence shown here is derived from an EMBL/GenBank/DDBJ whole genome shotgun (WGS) entry which is preliminary data.</text>
</comment>
<dbReference type="GO" id="GO:0003729">
    <property type="term" value="F:mRNA binding"/>
    <property type="evidence" value="ECO:0007669"/>
    <property type="project" value="InterPro"/>
</dbReference>
<evidence type="ECO:0000256" key="3">
    <source>
        <dbReference type="ARBA" id="ARBA00022664"/>
    </source>
</evidence>
<dbReference type="InterPro" id="IPR038737">
    <property type="entry name" value="SF3b_su1-like"/>
</dbReference>
<dbReference type="GeneID" id="40310091"/>
<feature type="compositionally biased region" description="Low complexity" evidence="8">
    <location>
        <begin position="234"/>
        <end position="243"/>
    </location>
</feature>
<dbReference type="Pfam" id="PF22646">
    <property type="entry name" value="PPP2R1A-like_HEAT"/>
    <property type="match status" value="1"/>
</dbReference>
<evidence type="ECO:0000256" key="4">
    <source>
        <dbReference type="ARBA" id="ARBA00022728"/>
    </source>
</evidence>
<dbReference type="Gene3D" id="1.25.10.10">
    <property type="entry name" value="Leucine-rich Repeat Variant"/>
    <property type="match status" value="3"/>
</dbReference>
<dbReference type="InterPro" id="IPR015016">
    <property type="entry name" value="SF3b_su1"/>
</dbReference>
<keyword evidence="10" id="KW-0687">Ribonucleoprotein</keyword>
<feature type="compositionally biased region" description="Low complexity" evidence="8">
    <location>
        <begin position="284"/>
        <end position="296"/>
    </location>
</feature>
<dbReference type="RefSeq" id="XP_029219520.1">
    <property type="nucleotide sequence ID" value="XM_029363597.1"/>
</dbReference>
<gene>
    <name evidence="10" type="ORF">BESB_051620</name>
</gene>
<reference evidence="10 11" key="1">
    <citation type="submission" date="2017-09" db="EMBL/GenBank/DDBJ databases">
        <title>Genome sequencing of Besnoitia besnoiti strain Bb-Ger1.</title>
        <authorList>
            <person name="Schares G."/>
            <person name="Venepally P."/>
            <person name="Lorenzi H.A."/>
        </authorList>
    </citation>
    <scope>NUCLEOTIDE SEQUENCE [LARGE SCALE GENOMIC DNA]</scope>
    <source>
        <strain evidence="10 11">Bb-Ger1</strain>
    </source>
</reference>
<keyword evidence="6" id="KW-0508">mRNA splicing</keyword>
<dbReference type="KEGG" id="bbes:BESB_051620"/>
<feature type="region of interest" description="Disordered" evidence="8">
    <location>
        <begin position="54"/>
        <end position="84"/>
    </location>
</feature>
<evidence type="ECO:0000259" key="9">
    <source>
        <dbReference type="SMART" id="SM01349"/>
    </source>
</evidence>
<accession>A0A2A9MGW6</accession>
<dbReference type="InterPro" id="IPR016024">
    <property type="entry name" value="ARM-type_fold"/>
</dbReference>
<dbReference type="GO" id="GO:0000245">
    <property type="term" value="P:spliceosomal complex assembly"/>
    <property type="evidence" value="ECO:0007669"/>
    <property type="project" value="InterPro"/>
</dbReference>
<evidence type="ECO:0000256" key="2">
    <source>
        <dbReference type="ARBA" id="ARBA00005754"/>
    </source>
</evidence>
<dbReference type="FunFam" id="1.25.10.10:FF:000541">
    <property type="entry name" value="Splicing factor 3B subunit 1, putative"/>
    <property type="match status" value="1"/>
</dbReference>
<feature type="region of interest" description="Disordered" evidence="8">
    <location>
        <begin position="260"/>
        <end position="321"/>
    </location>
</feature>